<feature type="compositionally biased region" description="Basic and acidic residues" evidence="1">
    <location>
        <begin position="198"/>
        <end position="207"/>
    </location>
</feature>
<feature type="region of interest" description="Disordered" evidence="1">
    <location>
        <begin position="790"/>
        <end position="827"/>
    </location>
</feature>
<accession>A0A511KAV5</accession>
<evidence type="ECO:0000256" key="1">
    <source>
        <dbReference type="SAM" id="MobiDB-lite"/>
    </source>
</evidence>
<feature type="compositionally biased region" description="Low complexity" evidence="1">
    <location>
        <begin position="123"/>
        <end position="132"/>
    </location>
</feature>
<feature type="compositionally biased region" description="Polar residues" evidence="1">
    <location>
        <begin position="313"/>
        <end position="323"/>
    </location>
</feature>
<feature type="compositionally biased region" description="Low complexity" evidence="1">
    <location>
        <begin position="1000"/>
        <end position="1014"/>
    </location>
</feature>
<feature type="region of interest" description="Disordered" evidence="1">
    <location>
        <begin position="194"/>
        <end position="378"/>
    </location>
</feature>
<feature type="compositionally biased region" description="Basic and acidic residues" evidence="1">
    <location>
        <begin position="896"/>
        <end position="909"/>
    </location>
</feature>
<feature type="compositionally biased region" description="Acidic residues" evidence="1">
    <location>
        <begin position="208"/>
        <end position="225"/>
    </location>
</feature>
<feature type="compositionally biased region" description="Low complexity" evidence="1">
    <location>
        <begin position="274"/>
        <end position="292"/>
    </location>
</feature>
<organism evidence="2 3">
    <name type="scientific">Rhodotorula toruloides</name>
    <name type="common">Yeast</name>
    <name type="synonym">Rhodosporidium toruloides</name>
    <dbReference type="NCBI Taxonomy" id="5286"/>
    <lineage>
        <taxon>Eukaryota</taxon>
        <taxon>Fungi</taxon>
        <taxon>Dikarya</taxon>
        <taxon>Basidiomycota</taxon>
        <taxon>Pucciniomycotina</taxon>
        <taxon>Microbotryomycetes</taxon>
        <taxon>Sporidiobolales</taxon>
        <taxon>Sporidiobolaceae</taxon>
        <taxon>Rhodotorula</taxon>
    </lineage>
</organism>
<feature type="compositionally biased region" description="Basic residues" evidence="1">
    <location>
        <begin position="1436"/>
        <end position="1445"/>
    </location>
</feature>
<protein>
    <submittedName>
        <fullName evidence="2">Cell wall surface anchor family protein</fullName>
    </submittedName>
</protein>
<dbReference type="OrthoDB" id="2528416at2759"/>
<feature type="compositionally biased region" description="Basic residues" evidence="1">
    <location>
        <begin position="1129"/>
        <end position="1138"/>
    </location>
</feature>
<feature type="region of interest" description="Disordered" evidence="1">
    <location>
        <begin position="123"/>
        <end position="166"/>
    </location>
</feature>
<feature type="compositionally biased region" description="Acidic residues" evidence="1">
    <location>
        <begin position="1394"/>
        <end position="1412"/>
    </location>
</feature>
<feature type="compositionally biased region" description="Basic and acidic residues" evidence="1">
    <location>
        <begin position="790"/>
        <end position="815"/>
    </location>
</feature>
<feature type="compositionally biased region" description="Low complexity" evidence="1">
    <location>
        <begin position="1458"/>
        <end position="1471"/>
    </location>
</feature>
<feature type="compositionally biased region" description="Polar residues" evidence="1">
    <location>
        <begin position="455"/>
        <end position="466"/>
    </location>
</feature>
<feature type="compositionally biased region" description="Basic and acidic residues" evidence="1">
    <location>
        <begin position="1508"/>
        <end position="1518"/>
    </location>
</feature>
<feature type="compositionally biased region" description="Pro residues" evidence="1">
    <location>
        <begin position="359"/>
        <end position="373"/>
    </location>
</feature>
<feature type="region of interest" description="Disordered" evidence="1">
    <location>
        <begin position="883"/>
        <end position="1547"/>
    </location>
</feature>
<dbReference type="Proteomes" id="UP000321518">
    <property type="component" value="Unassembled WGS sequence"/>
</dbReference>
<dbReference type="EMBL" id="BJWK01000003">
    <property type="protein sequence ID" value="GEM07517.1"/>
    <property type="molecule type" value="Genomic_DNA"/>
</dbReference>
<feature type="compositionally biased region" description="Low complexity" evidence="1">
    <location>
        <begin position="324"/>
        <end position="340"/>
    </location>
</feature>
<feature type="compositionally biased region" description="Acidic residues" evidence="1">
    <location>
        <begin position="1110"/>
        <end position="1121"/>
    </location>
</feature>
<name>A0A511KAV5_RHOTO</name>
<feature type="compositionally biased region" description="Polar residues" evidence="1">
    <location>
        <begin position="1232"/>
        <end position="1248"/>
    </location>
</feature>
<gene>
    <name evidence="2" type="ORF">Rt10032_c03g1534</name>
</gene>
<comment type="caution">
    <text evidence="2">The sequence shown here is derived from an EMBL/GenBank/DDBJ whole genome shotgun (WGS) entry which is preliminary data.</text>
</comment>
<sequence>MGSPITLKSWFASIEPGAPPGDRSLAVWIFGLRGEEEEPVALQLKDRLGRHSFRTEVDGERQIVKLEGPLAQDRAKTAGVDEMYINTFRDGITEHLEFTLHAALSLPPHKVRLSVAFPRFLRSSPTKKQSSPTKPPAVPDEPLPDSLFDLGTGFQSPARARRTRKQLAEELHAARRARDPFAVLRGDASLVRSTCAGNDRDEGHVSQDEDEEVDVEETAQEEETEAAAVPETISAEVDDIVAQSTPPSEASDPRTEPAANPVHPASAPLSEAGADVPVTTSTDTAPPASTVSQPAQTPLRSRPSSKKARLASLTASFFKSRPNTPSSSSSLMASTSAAPLKPDSTRTIAAVLSTFFQQHPPPSPPGTKPPAPKSPARTPVKRVLALADSLASSSPALVSRLERAAGNAGIAILGKGDGWDNEYTAGEEALEQERAEMDVEQTVVIPLAGELAENGSANAETAQESAATLVEASAPTDTEGARVEQAVVVEIQEEKVAELMDVDGGVAPSERYSSIEPAFPSSQGGISSLLHDSADEGDADDNSADLTAQQISDFVERDLASSVIDEDEYKRESGAASPAAVEEQQKEPTPHPAPTEEIEFALAATSSLEAPPAPIADASDAPVEPEPAREESTTMSSSPPARAAAEPVAPSQHCDQSAFLVPDADFAESPSEAPTRPNDESAATSSRLPVSLAAVHAQAEDDSSAKSPELAISDAAKDSMEEAAHNLTEEVVSRAVGCAVESIAGPVVSDALAELAAQAAGEAVTGVVSTVVDAAVEAIAHTVQLDGRGTAEKEKNVDEEKAEVGRNVDDAKEQDPSSLHDVACGLQNTRDPQEPLAAVEPEPHAFVEQDFLEPEQSKDQWEGGADFAAKYWAQQMQASDFAAVDEEEKEVSLNVKEPHKKPFSEESSRSPRSPSGSILSRDAAAIASDPVARAALSALRNEQEPVESPVGPSQAERQSSDSSRESSHDVFGPVDHVQKVPSSSTPSQGSRPPRARTLSAPQQSAPAKQAQARQPGKKAQRRGSTFIGVEIIVSPRKRPARARTSAAPPAASTARAVISKAPTRSPVDSSIFDSPAAHSPPPPVHSKTWLDPPVETDRAETAGQQGIDGDSQDDFDDESDDPLAQPIPSKKRQAHSQRSKACTPTARVKATNDRASSSDSSDDETVAKRLLNGTSTTVEVDASAAAEREAEGANFGSTLLHQSGDDSSARRKKRPRDATRPPKAKRRRISPRSATPQANQQAPTSQQAPRRPSLAGKIRQPSGSQPAQAVRGTRVRVDRANAPRRKSRSSADDLTPGSAARPVRDRKPVDGWWDISRSVEAAASSTTKRGRDSMENKEADKNDEPAKQHKVVQRGRKRRAIESPELGADFNAQDLHDDREELVAREDVDYVDSRDDDFDPTDHAEVEEDDEPLASPEAAKKAPVPKTTSTNGANSGKKKRRKRKSIVMPTFVNRKRQSAAAAASASGSPAPSQTPKLNLSHAGKGKKVANEEREQGLARASSVKKARKEIANREDLHESSSGLAKPPQAKSRLAQPKKTKKTAVDVPDWAEGDEWAGLREVGIAREADEDPFHFSD</sequence>
<feature type="compositionally biased region" description="Polar residues" evidence="1">
    <location>
        <begin position="980"/>
        <end position="990"/>
    </location>
</feature>
<feature type="region of interest" description="Disordered" evidence="1">
    <location>
        <begin position="455"/>
        <end position="481"/>
    </location>
</feature>
<evidence type="ECO:0000313" key="2">
    <source>
        <dbReference type="EMBL" id="GEM07517.1"/>
    </source>
</evidence>
<feature type="compositionally biased region" description="Low complexity" evidence="1">
    <location>
        <begin position="1042"/>
        <end position="1056"/>
    </location>
</feature>
<feature type="region of interest" description="Disordered" evidence="1">
    <location>
        <begin position="507"/>
        <end position="717"/>
    </location>
</feature>
<feature type="compositionally biased region" description="Basic and acidic residues" evidence="1">
    <location>
        <begin position="1374"/>
        <end position="1393"/>
    </location>
</feature>
<evidence type="ECO:0000313" key="3">
    <source>
        <dbReference type="Proteomes" id="UP000321518"/>
    </source>
</evidence>
<reference evidence="2 3" key="1">
    <citation type="submission" date="2019-07" db="EMBL/GenBank/DDBJ databases">
        <title>Rhodotorula toruloides NBRC10032 genome sequencing.</title>
        <authorList>
            <person name="Shida Y."/>
            <person name="Takaku H."/>
            <person name="Ogasawara W."/>
            <person name="Mori K."/>
        </authorList>
    </citation>
    <scope>NUCLEOTIDE SEQUENCE [LARGE SCALE GENOMIC DNA]</scope>
    <source>
        <strain evidence="2 3">NBRC10032</strain>
    </source>
</reference>
<feature type="compositionally biased region" description="Basic and acidic residues" evidence="1">
    <location>
        <begin position="1329"/>
        <end position="1347"/>
    </location>
</feature>
<feature type="compositionally biased region" description="Basic and acidic residues" evidence="1">
    <location>
        <begin position="958"/>
        <end position="968"/>
    </location>
</feature>
<feature type="compositionally biased region" description="Basic residues" evidence="1">
    <location>
        <begin position="1348"/>
        <end position="1359"/>
    </location>
</feature>
<proteinExistence type="predicted"/>
<feature type="compositionally biased region" description="Low complexity" evidence="1">
    <location>
        <begin position="636"/>
        <end position="651"/>
    </location>
</feature>